<dbReference type="AlphaFoldDB" id="A0AAD4I2E1"/>
<accession>A0AAD4I2E1</accession>
<feature type="transmembrane region" description="Helical" evidence="5">
    <location>
        <begin position="101"/>
        <end position="122"/>
    </location>
</feature>
<evidence type="ECO:0000313" key="6">
    <source>
        <dbReference type="EMBL" id="KAG7291210.1"/>
    </source>
</evidence>
<feature type="transmembrane region" description="Helical" evidence="5">
    <location>
        <begin position="296"/>
        <end position="321"/>
    </location>
</feature>
<dbReference type="PANTHER" id="PTHR23502">
    <property type="entry name" value="MAJOR FACILITATOR SUPERFAMILY"/>
    <property type="match status" value="1"/>
</dbReference>
<dbReference type="Proteomes" id="UP001197093">
    <property type="component" value="Unassembled WGS sequence"/>
</dbReference>
<dbReference type="GO" id="GO:0005886">
    <property type="term" value="C:plasma membrane"/>
    <property type="evidence" value="ECO:0007669"/>
    <property type="project" value="TreeGrafter"/>
</dbReference>
<dbReference type="InterPro" id="IPR011701">
    <property type="entry name" value="MFS"/>
</dbReference>
<name>A0AAD4I2E1_9PEZI</name>
<feature type="transmembrane region" description="Helical" evidence="5">
    <location>
        <begin position="477"/>
        <end position="498"/>
    </location>
</feature>
<keyword evidence="7" id="KW-1185">Reference proteome</keyword>
<feature type="transmembrane region" description="Helical" evidence="5">
    <location>
        <begin position="173"/>
        <end position="196"/>
    </location>
</feature>
<evidence type="ECO:0000256" key="4">
    <source>
        <dbReference type="ARBA" id="ARBA00023136"/>
    </source>
</evidence>
<keyword evidence="4 5" id="KW-0472">Membrane</keyword>
<keyword evidence="3 5" id="KW-1133">Transmembrane helix</keyword>
<dbReference type="Gene3D" id="1.20.1250.20">
    <property type="entry name" value="MFS general substrate transporter like domains"/>
    <property type="match status" value="1"/>
</dbReference>
<dbReference type="InterPro" id="IPR036259">
    <property type="entry name" value="MFS_trans_sf"/>
</dbReference>
<feature type="transmembrane region" description="Helical" evidence="5">
    <location>
        <begin position="202"/>
        <end position="222"/>
    </location>
</feature>
<evidence type="ECO:0008006" key="8">
    <source>
        <dbReference type="Google" id="ProtNLM"/>
    </source>
</evidence>
<feature type="transmembrane region" description="Helical" evidence="5">
    <location>
        <begin position="383"/>
        <end position="404"/>
    </location>
</feature>
<evidence type="ECO:0000256" key="3">
    <source>
        <dbReference type="ARBA" id="ARBA00022989"/>
    </source>
</evidence>
<dbReference type="Pfam" id="PF07690">
    <property type="entry name" value="MFS_1"/>
    <property type="match status" value="1"/>
</dbReference>
<evidence type="ECO:0000313" key="7">
    <source>
        <dbReference type="Proteomes" id="UP001197093"/>
    </source>
</evidence>
<feature type="transmembrane region" description="Helical" evidence="5">
    <location>
        <begin position="410"/>
        <end position="434"/>
    </location>
</feature>
<gene>
    <name evidence="6" type="ORF">NEMBOFW57_001222</name>
</gene>
<comment type="caution">
    <text evidence="6">The sequence shown here is derived from an EMBL/GenBank/DDBJ whole genome shotgun (WGS) entry which is preliminary data.</text>
</comment>
<comment type="subcellular location">
    <subcellularLocation>
        <location evidence="1">Membrane</location>
        <topology evidence="1">Multi-pass membrane protein</topology>
    </subcellularLocation>
</comment>
<dbReference type="EMBL" id="JAHCVI010000001">
    <property type="protein sequence ID" value="KAG7291210.1"/>
    <property type="molecule type" value="Genomic_DNA"/>
</dbReference>
<sequence length="526" mass="57922">MSAPSEVASEKVAKKETLGNVQLRHHETNEIILVPTPTDDPNDPLNWSKGYRLYIAGLVSVTIFLSNFLAAGPTVAIVQIAQDFFGDSNLSLDGSIAKVSYFFTTTALLQGMGNLLWMPIMIKYGRRPLYIFTFAMYTACAGWAGAPTSMQSECLAPLTISDIFFLHERGTIMALYTASLSAGVGGGILIAGLITIHLHWRYIYYISTALIGCCTILIFFTLPETEYRRSAASQDESKITRETSAVGSKDEANTKVAHAELGSAPQSTRRTWVQELRIFTGSYTDESLLKLFIRPIVLLTLPPVAWATLVMSVTIGFLVAITSNFASAFHTLYGFETYQTGLCFIASLISSLIGVFFGGHLSDMIADYFTKRNNGVREPEMRLPAMVVSLITSPLALILYGVGIGKELHWIVPTIGLGLLNFSIVQVTNISLVYTIDAYRPVAGEITVSQFAFKSAFGFLLSFYTNPWIAQAGYVKAFGAMAGISGGVIALWLVFYFFGNRIRHVSWGWGFIRRLAHWHEDREVGE</sequence>
<protein>
    <recommendedName>
        <fullName evidence="8">MFS transporter</fullName>
    </recommendedName>
</protein>
<feature type="transmembrane region" description="Helical" evidence="5">
    <location>
        <begin position="446"/>
        <end position="465"/>
    </location>
</feature>
<evidence type="ECO:0000256" key="5">
    <source>
        <dbReference type="SAM" id="Phobius"/>
    </source>
</evidence>
<proteinExistence type="predicted"/>
<feature type="transmembrane region" description="Helical" evidence="5">
    <location>
        <begin position="53"/>
        <end position="81"/>
    </location>
</feature>
<evidence type="ECO:0000256" key="1">
    <source>
        <dbReference type="ARBA" id="ARBA00004141"/>
    </source>
</evidence>
<organism evidence="6 7">
    <name type="scientific">Staphylotrichum longicolle</name>
    <dbReference type="NCBI Taxonomy" id="669026"/>
    <lineage>
        <taxon>Eukaryota</taxon>
        <taxon>Fungi</taxon>
        <taxon>Dikarya</taxon>
        <taxon>Ascomycota</taxon>
        <taxon>Pezizomycotina</taxon>
        <taxon>Sordariomycetes</taxon>
        <taxon>Sordariomycetidae</taxon>
        <taxon>Sordariales</taxon>
        <taxon>Chaetomiaceae</taxon>
        <taxon>Staphylotrichum</taxon>
    </lineage>
</organism>
<dbReference type="SUPFAM" id="SSF103473">
    <property type="entry name" value="MFS general substrate transporter"/>
    <property type="match status" value="1"/>
</dbReference>
<feature type="transmembrane region" description="Helical" evidence="5">
    <location>
        <begin position="341"/>
        <end position="362"/>
    </location>
</feature>
<reference evidence="6" key="1">
    <citation type="submission" date="2023-02" db="EMBL/GenBank/DDBJ databases">
        <authorList>
            <person name="Palmer J.M."/>
        </authorList>
    </citation>
    <scope>NUCLEOTIDE SEQUENCE</scope>
    <source>
        <strain evidence="6">FW57</strain>
    </source>
</reference>
<dbReference type="PANTHER" id="PTHR23502:SF34">
    <property type="entry name" value="PROTEIN HOL1"/>
    <property type="match status" value="1"/>
</dbReference>
<evidence type="ECO:0000256" key="2">
    <source>
        <dbReference type="ARBA" id="ARBA00022692"/>
    </source>
</evidence>
<dbReference type="GO" id="GO:0022857">
    <property type="term" value="F:transmembrane transporter activity"/>
    <property type="evidence" value="ECO:0007669"/>
    <property type="project" value="InterPro"/>
</dbReference>
<keyword evidence="2 5" id="KW-0812">Transmembrane</keyword>